<feature type="transmembrane region" description="Helical" evidence="7">
    <location>
        <begin position="419"/>
        <end position="438"/>
    </location>
</feature>
<evidence type="ECO:0000256" key="4">
    <source>
        <dbReference type="ARBA" id="ARBA00022692"/>
    </source>
</evidence>
<name>A0ABT9RJ88_9ACTN</name>
<feature type="transmembrane region" description="Helical" evidence="7">
    <location>
        <begin position="181"/>
        <end position="203"/>
    </location>
</feature>
<dbReference type="RefSeq" id="WP_306871159.1">
    <property type="nucleotide sequence ID" value="NZ_JAUSRB010000002.1"/>
</dbReference>
<keyword evidence="5 7" id="KW-1133">Transmembrane helix</keyword>
<feature type="transmembrane region" description="Helical" evidence="7">
    <location>
        <begin position="62"/>
        <end position="82"/>
    </location>
</feature>
<keyword evidence="10" id="KW-1185">Reference proteome</keyword>
<feature type="domain" description="Major facilitator superfamily (MFS) profile" evidence="8">
    <location>
        <begin position="28"/>
        <end position="477"/>
    </location>
</feature>
<accession>A0ABT9RJ88</accession>
<protein>
    <submittedName>
        <fullName evidence="9">EmrB/QacA subfamily drug resistance transporter</fullName>
    </submittedName>
</protein>
<evidence type="ECO:0000256" key="1">
    <source>
        <dbReference type="ARBA" id="ARBA00004651"/>
    </source>
</evidence>
<evidence type="ECO:0000313" key="10">
    <source>
        <dbReference type="Proteomes" id="UP001230426"/>
    </source>
</evidence>
<feature type="transmembrane region" description="Helical" evidence="7">
    <location>
        <begin position="156"/>
        <end position="175"/>
    </location>
</feature>
<feature type="transmembrane region" description="Helical" evidence="7">
    <location>
        <begin position="346"/>
        <end position="363"/>
    </location>
</feature>
<dbReference type="CDD" id="cd17321">
    <property type="entry name" value="MFS_MMR_MDR_like"/>
    <property type="match status" value="1"/>
</dbReference>
<dbReference type="Gene3D" id="1.20.1720.10">
    <property type="entry name" value="Multidrug resistance protein D"/>
    <property type="match status" value="1"/>
</dbReference>
<evidence type="ECO:0000256" key="3">
    <source>
        <dbReference type="ARBA" id="ARBA00022475"/>
    </source>
</evidence>
<organism evidence="9 10">
    <name type="scientific">Streptosporangium brasiliense</name>
    <dbReference type="NCBI Taxonomy" id="47480"/>
    <lineage>
        <taxon>Bacteria</taxon>
        <taxon>Bacillati</taxon>
        <taxon>Actinomycetota</taxon>
        <taxon>Actinomycetes</taxon>
        <taxon>Streptosporangiales</taxon>
        <taxon>Streptosporangiaceae</taxon>
        <taxon>Streptosporangium</taxon>
    </lineage>
</organism>
<evidence type="ECO:0000256" key="7">
    <source>
        <dbReference type="SAM" id="Phobius"/>
    </source>
</evidence>
<feature type="transmembrane region" description="Helical" evidence="7">
    <location>
        <begin position="94"/>
        <end position="120"/>
    </location>
</feature>
<dbReference type="InterPro" id="IPR011701">
    <property type="entry name" value="MFS"/>
</dbReference>
<evidence type="ECO:0000256" key="5">
    <source>
        <dbReference type="ARBA" id="ARBA00022989"/>
    </source>
</evidence>
<dbReference type="SUPFAM" id="SSF103473">
    <property type="entry name" value="MFS general substrate transporter"/>
    <property type="match status" value="1"/>
</dbReference>
<evidence type="ECO:0000256" key="2">
    <source>
        <dbReference type="ARBA" id="ARBA00022448"/>
    </source>
</evidence>
<feature type="transmembrane region" description="Helical" evidence="7">
    <location>
        <begin position="450"/>
        <end position="470"/>
    </location>
</feature>
<feature type="transmembrane region" description="Helical" evidence="7">
    <location>
        <begin position="126"/>
        <end position="144"/>
    </location>
</feature>
<comment type="subcellular location">
    <subcellularLocation>
        <location evidence="1">Cell membrane</location>
        <topology evidence="1">Multi-pass membrane protein</topology>
    </subcellularLocation>
</comment>
<feature type="transmembrane region" description="Helical" evidence="7">
    <location>
        <begin position="375"/>
        <end position="398"/>
    </location>
</feature>
<comment type="caution">
    <text evidence="9">The sequence shown here is derived from an EMBL/GenBank/DDBJ whole genome shotgun (WGS) entry which is preliminary data.</text>
</comment>
<dbReference type="PANTHER" id="PTHR42718:SF46">
    <property type="entry name" value="BLR6921 PROTEIN"/>
    <property type="match status" value="1"/>
</dbReference>
<proteinExistence type="predicted"/>
<dbReference type="InterPro" id="IPR020846">
    <property type="entry name" value="MFS_dom"/>
</dbReference>
<sequence length="492" mass="50288">MTEHSTHVARAGSGPAGAARQQRHPGLVLAIVLICQTMFILDTNVVNIALPDIQHDLGFSAAGLSWVLNAYMLAFGGLLLLGGRVGDIVGQRRALIGGVVIFTVASLAGGLATSAGMLLAARAGQGIGAAIAAPTVLALITVGFPDPARRARALGAYAAVSGSGAAIGLIAGGMLTDWISWRWVLFINVPIGIVLLILAPLFITETDRHPGRFDLAGSLTSTLGMTALVYGFIRAAEQGFGDVVTLGALGVAAVLLVLFVAVESRARQPIVPLRLFADRNRAGGYVVLLFVLAAGNGMFFFLTQFLQQVRGYSPLQAGFAFVPLALVILASSGVAARLLPRLGAKTLIAVGAGAISLALLWMTQLTPRTDYATALLGPMMIAGLGMGTLLVGATTVLSSGIRAEDAGAASGLLNVMQQIGGALGLAILVTVFGAATRASRGPAHQVLTEGVTAAFTVAAVFTAGAVLLALTMKNRPAPTAESESAAAEELTR</sequence>
<dbReference type="PANTHER" id="PTHR42718">
    <property type="entry name" value="MAJOR FACILITATOR SUPERFAMILY MULTIDRUG TRANSPORTER MFSC"/>
    <property type="match status" value="1"/>
</dbReference>
<evidence type="ECO:0000313" key="9">
    <source>
        <dbReference type="EMBL" id="MDP9868370.1"/>
    </source>
</evidence>
<feature type="transmembrane region" description="Helical" evidence="7">
    <location>
        <begin position="27"/>
        <end position="50"/>
    </location>
</feature>
<dbReference type="Pfam" id="PF07690">
    <property type="entry name" value="MFS_1"/>
    <property type="match status" value="1"/>
</dbReference>
<gene>
    <name evidence="9" type="ORF">J2S55_007636</name>
</gene>
<keyword evidence="2" id="KW-0813">Transport</keyword>
<evidence type="ECO:0000256" key="6">
    <source>
        <dbReference type="ARBA" id="ARBA00023136"/>
    </source>
</evidence>
<feature type="transmembrane region" description="Helical" evidence="7">
    <location>
        <begin position="215"/>
        <end position="233"/>
    </location>
</feature>
<dbReference type="PROSITE" id="PS50850">
    <property type="entry name" value="MFS"/>
    <property type="match status" value="1"/>
</dbReference>
<dbReference type="InterPro" id="IPR004638">
    <property type="entry name" value="EmrB-like"/>
</dbReference>
<dbReference type="InterPro" id="IPR036259">
    <property type="entry name" value="MFS_trans_sf"/>
</dbReference>
<keyword evidence="3" id="KW-1003">Cell membrane</keyword>
<reference evidence="9 10" key="1">
    <citation type="submission" date="2023-07" db="EMBL/GenBank/DDBJ databases">
        <title>Sequencing the genomes of 1000 actinobacteria strains.</title>
        <authorList>
            <person name="Klenk H.-P."/>
        </authorList>
    </citation>
    <scope>NUCLEOTIDE SEQUENCE [LARGE SCALE GENOMIC DNA]</scope>
    <source>
        <strain evidence="9 10">DSM 44109</strain>
    </source>
</reference>
<feature type="transmembrane region" description="Helical" evidence="7">
    <location>
        <begin position="239"/>
        <end position="262"/>
    </location>
</feature>
<keyword evidence="6 7" id="KW-0472">Membrane</keyword>
<evidence type="ECO:0000259" key="8">
    <source>
        <dbReference type="PROSITE" id="PS50850"/>
    </source>
</evidence>
<dbReference type="NCBIfam" id="TIGR00711">
    <property type="entry name" value="efflux_EmrB"/>
    <property type="match status" value="1"/>
</dbReference>
<feature type="transmembrane region" description="Helical" evidence="7">
    <location>
        <begin position="318"/>
        <end position="339"/>
    </location>
</feature>
<dbReference type="PRINTS" id="PR01036">
    <property type="entry name" value="TCRTETB"/>
</dbReference>
<feature type="transmembrane region" description="Helical" evidence="7">
    <location>
        <begin position="283"/>
        <end position="306"/>
    </location>
</feature>
<dbReference type="Gene3D" id="1.20.1250.20">
    <property type="entry name" value="MFS general substrate transporter like domains"/>
    <property type="match status" value="1"/>
</dbReference>
<dbReference type="Proteomes" id="UP001230426">
    <property type="component" value="Unassembled WGS sequence"/>
</dbReference>
<keyword evidence="4 7" id="KW-0812">Transmembrane</keyword>
<dbReference type="EMBL" id="JAUSRB010000002">
    <property type="protein sequence ID" value="MDP9868370.1"/>
    <property type="molecule type" value="Genomic_DNA"/>
</dbReference>